<gene>
    <name evidence="1" type="ORF">RHMOL_Rhmol13G0122300</name>
</gene>
<keyword evidence="2" id="KW-1185">Reference proteome</keyword>
<proteinExistence type="predicted"/>
<protein>
    <submittedName>
        <fullName evidence="1">Uncharacterized protein</fullName>
    </submittedName>
</protein>
<organism evidence="1 2">
    <name type="scientific">Rhododendron molle</name>
    <name type="common">Chinese azalea</name>
    <name type="synonym">Azalea mollis</name>
    <dbReference type="NCBI Taxonomy" id="49168"/>
    <lineage>
        <taxon>Eukaryota</taxon>
        <taxon>Viridiplantae</taxon>
        <taxon>Streptophyta</taxon>
        <taxon>Embryophyta</taxon>
        <taxon>Tracheophyta</taxon>
        <taxon>Spermatophyta</taxon>
        <taxon>Magnoliopsida</taxon>
        <taxon>eudicotyledons</taxon>
        <taxon>Gunneridae</taxon>
        <taxon>Pentapetalae</taxon>
        <taxon>asterids</taxon>
        <taxon>Ericales</taxon>
        <taxon>Ericaceae</taxon>
        <taxon>Ericoideae</taxon>
        <taxon>Rhodoreae</taxon>
        <taxon>Rhododendron</taxon>
    </lineage>
</organism>
<accession>A0ACC0L5R4</accession>
<dbReference type="Proteomes" id="UP001062846">
    <property type="component" value="Chromosome 13"/>
</dbReference>
<sequence>MITETKRKLGLGLGDSFEEANQEVQPGDAGDDRELNFNLYHEYEDDDMPEHLKIIDSHKKATQEALLATEADYDRDFELCIEEEEANWPNDIFLFEIPVPRLNLRHFLIEFDRRQESEHYEPEFRMENFLFQLEMDQNARILLPRVDVMMHLPEVRIPPRTQTKGENQVYRQSTQNLVHGHPTE</sequence>
<reference evidence="1" key="1">
    <citation type="submission" date="2022-02" db="EMBL/GenBank/DDBJ databases">
        <title>Plant Genome Project.</title>
        <authorList>
            <person name="Zhang R.-G."/>
        </authorList>
    </citation>
    <scope>NUCLEOTIDE SEQUENCE</scope>
    <source>
        <strain evidence="1">AT1</strain>
    </source>
</reference>
<dbReference type="EMBL" id="CM046400">
    <property type="protein sequence ID" value="KAI8524088.1"/>
    <property type="molecule type" value="Genomic_DNA"/>
</dbReference>
<evidence type="ECO:0000313" key="1">
    <source>
        <dbReference type="EMBL" id="KAI8524088.1"/>
    </source>
</evidence>
<comment type="caution">
    <text evidence="1">The sequence shown here is derived from an EMBL/GenBank/DDBJ whole genome shotgun (WGS) entry which is preliminary data.</text>
</comment>
<name>A0ACC0L5R4_RHOML</name>
<evidence type="ECO:0000313" key="2">
    <source>
        <dbReference type="Proteomes" id="UP001062846"/>
    </source>
</evidence>